<dbReference type="PANTHER" id="PTHR22904:SF523">
    <property type="entry name" value="STRESS-INDUCED-PHOSPHOPROTEIN 1"/>
    <property type="match status" value="1"/>
</dbReference>
<dbReference type="OrthoDB" id="2423701at2759"/>
<dbReference type="GeneID" id="100180675"/>
<dbReference type="GO" id="GO:0005737">
    <property type="term" value="C:cytoplasm"/>
    <property type="evidence" value="ECO:0007669"/>
    <property type="project" value="UniProtKB-SubCell"/>
</dbReference>
<evidence type="ECO:0000256" key="5">
    <source>
        <dbReference type="SAM" id="MobiDB-lite"/>
    </source>
</evidence>
<proteinExistence type="predicted"/>
<reference evidence="8" key="1">
    <citation type="journal article" date="2002" name="Science">
        <title>The draft genome of Ciona intestinalis: insights into chordate and vertebrate origins.</title>
        <authorList>
            <person name="Dehal P."/>
            <person name="Satou Y."/>
            <person name="Campbell R.K."/>
            <person name="Chapman J."/>
            <person name="Degnan B."/>
            <person name="De Tomaso A."/>
            <person name="Davidson B."/>
            <person name="Di Gregorio A."/>
            <person name="Gelpke M."/>
            <person name="Goodstein D.M."/>
            <person name="Harafuji N."/>
            <person name="Hastings K.E."/>
            <person name="Ho I."/>
            <person name="Hotta K."/>
            <person name="Huang W."/>
            <person name="Kawashima T."/>
            <person name="Lemaire P."/>
            <person name="Martinez D."/>
            <person name="Meinertzhagen I.A."/>
            <person name="Necula S."/>
            <person name="Nonaka M."/>
            <person name="Putnam N."/>
            <person name="Rash S."/>
            <person name="Saiga H."/>
            <person name="Satake M."/>
            <person name="Terry A."/>
            <person name="Yamada L."/>
            <person name="Wang H.G."/>
            <person name="Awazu S."/>
            <person name="Azumi K."/>
            <person name="Boore J."/>
            <person name="Branno M."/>
            <person name="Chin-Bow S."/>
            <person name="DeSantis R."/>
            <person name="Doyle S."/>
            <person name="Francino P."/>
            <person name="Keys D.N."/>
            <person name="Haga S."/>
            <person name="Hayashi H."/>
            <person name="Hino K."/>
            <person name="Imai K.S."/>
            <person name="Inaba K."/>
            <person name="Kano S."/>
            <person name="Kobayashi K."/>
            <person name="Kobayashi M."/>
            <person name="Lee B.I."/>
            <person name="Makabe K.W."/>
            <person name="Manohar C."/>
            <person name="Matassi G."/>
            <person name="Medina M."/>
            <person name="Mochizuki Y."/>
            <person name="Mount S."/>
            <person name="Morishita T."/>
            <person name="Miura S."/>
            <person name="Nakayama A."/>
            <person name="Nishizaka S."/>
            <person name="Nomoto H."/>
            <person name="Ohta F."/>
            <person name="Oishi K."/>
            <person name="Rigoutsos I."/>
            <person name="Sano M."/>
            <person name="Sasaki A."/>
            <person name="Sasakura Y."/>
            <person name="Shoguchi E."/>
            <person name="Shin-i T."/>
            <person name="Spagnuolo A."/>
            <person name="Stainier D."/>
            <person name="Suzuki M.M."/>
            <person name="Tassy O."/>
            <person name="Takatori N."/>
            <person name="Tokuoka M."/>
            <person name="Yagi K."/>
            <person name="Yoshizaki F."/>
            <person name="Wada S."/>
            <person name="Zhang C."/>
            <person name="Hyatt P.D."/>
            <person name="Larimer F."/>
            <person name="Detter C."/>
            <person name="Doggett N."/>
            <person name="Glavina T."/>
            <person name="Hawkins T."/>
            <person name="Richardson P."/>
            <person name="Lucas S."/>
            <person name="Kohara Y."/>
            <person name="Levine M."/>
            <person name="Satoh N."/>
            <person name="Rokhsar D.S."/>
        </authorList>
    </citation>
    <scope>NUCLEOTIDE SEQUENCE [LARGE SCALE GENOMIC DNA]</scope>
</reference>
<dbReference type="FunFam" id="1.25.40.10:FF:000020">
    <property type="entry name" value="Stress-induced phosphoprotein 1"/>
    <property type="match status" value="1"/>
</dbReference>
<protein>
    <submittedName>
        <fullName evidence="7">Stress-induced-phosphoprotein 1-like</fullName>
    </submittedName>
</protein>
<dbReference type="Proteomes" id="UP000008144">
    <property type="component" value="Chromosome 2"/>
</dbReference>
<evidence type="ECO:0000256" key="2">
    <source>
        <dbReference type="ARBA" id="ARBA00022490"/>
    </source>
</evidence>
<dbReference type="RefSeq" id="XP_002126001.1">
    <property type="nucleotide sequence ID" value="XM_002125965.5"/>
</dbReference>
<dbReference type="PANTHER" id="PTHR22904">
    <property type="entry name" value="TPR REPEAT CONTAINING PROTEIN"/>
    <property type="match status" value="1"/>
</dbReference>
<dbReference type="SUPFAM" id="SSF48452">
    <property type="entry name" value="TPR-like"/>
    <property type="match status" value="1"/>
</dbReference>
<gene>
    <name evidence="7" type="primary">LOC100180675</name>
</gene>
<feature type="compositionally biased region" description="Polar residues" evidence="5">
    <location>
        <begin position="229"/>
        <end position="240"/>
    </location>
</feature>
<dbReference type="GeneTree" id="ENSGT00940000170181"/>
<dbReference type="KEGG" id="cin:100180675"/>
<dbReference type="AlphaFoldDB" id="F7B704"/>
<keyword evidence="3" id="KW-0677">Repeat</keyword>
<feature type="transmembrane region" description="Helical" evidence="6">
    <location>
        <begin position="138"/>
        <end position="155"/>
    </location>
</feature>
<dbReference type="EMBL" id="EAAA01001429">
    <property type="status" value="NOT_ANNOTATED_CDS"/>
    <property type="molecule type" value="Genomic_DNA"/>
</dbReference>
<keyword evidence="6" id="KW-0812">Transmembrane</keyword>
<evidence type="ECO:0000256" key="1">
    <source>
        <dbReference type="ARBA" id="ARBA00004496"/>
    </source>
</evidence>
<dbReference type="InterPro" id="IPR019734">
    <property type="entry name" value="TPR_rpt"/>
</dbReference>
<dbReference type="HOGENOM" id="CLU_100724_0_0_1"/>
<evidence type="ECO:0000313" key="7">
    <source>
        <dbReference type="Ensembl" id="ENSCINP00000010682.3"/>
    </source>
</evidence>
<keyword evidence="4" id="KW-0802">TPR repeat</keyword>
<evidence type="ECO:0000313" key="8">
    <source>
        <dbReference type="Proteomes" id="UP000008144"/>
    </source>
</evidence>
<dbReference type="Gene3D" id="1.25.40.10">
    <property type="entry name" value="Tetratricopeptide repeat domain"/>
    <property type="match status" value="1"/>
</dbReference>
<dbReference type="GO" id="GO:0051879">
    <property type="term" value="F:Hsp90 protein binding"/>
    <property type="evidence" value="ECO:0000318"/>
    <property type="project" value="GO_Central"/>
</dbReference>
<name>F7B704_CIOIN</name>
<dbReference type="SMART" id="SM00028">
    <property type="entry name" value="TPR"/>
    <property type="match status" value="3"/>
</dbReference>
<comment type="subcellular location">
    <subcellularLocation>
        <location evidence="1">Cytoplasm</location>
    </subcellularLocation>
</comment>
<feature type="region of interest" description="Disordered" evidence="5">
    <location>
        <begin position="199"/>
        <end position="240"/>
    </location>
</feature>
<evidence type="ECO:0000256" key="3">
    <source>
        <dbReference type="ARBA" id="ARBA00022737"/>
    </source>
</evidence>
<keyword evidence="8" id="KW-1185">Reference proteome</keyword>
<organism evidence="7 8">
    <name type="scientific">Ciona intestinalis</name>
    <name type="common">Transparent sea squirt</name>
    <name type="synonym">Ascidia intestinalis</name>
    <dbReference type="NCBI Taxonomy" id="7719"/>
    <lineage>
        <taxon>Eukaryota</taxon>
        <taxon>Metazoa</taxon>
        <taxon>Chordata</taxon>
        <taxon>Tunicata</taxon>
        <taxon>Ascidiacea</taxon>
        <taxon>Phlebobranchia</taxon>
        <taxon>Cionidae</taxon>
        <taxon>Ciona</taxon>
    </lineage>
</organism>
<dbReference type="Ensembl" id="ENSCINT00000010682.3">
    <property type="protein sequence ID" value="ENSCINP00000010682.3"/>
    <property type="gene ID" value="ENSCING00000005197.3"/>
</dbReference>
<evidence type="ECO:0000256" key="4">
    <source>
        <dbReference type="ARBA" id="ARBA00022803"/>
    </source>
</evidence>
<reference evidence="7" key="2">
    <citation type="journal article" date="2008" name="Genome Biol.">
        <title>Improved genome assembly and evidence-based global gene model set for the chordate Ciona intestinalis: new insight into intron and operon populations.</title>
        <authorList>
            <person name="Satou Y."/>
            <person name="Mineta K."/>
            <person name="Ogasawara M."/>
            <person name="Sasakura Y."/>
            <person name="Shoguchi E."/>
            <person name="Ueno K."/>
            <person name="Yamada L."/>
            <person name="Matsumoto J."/>
            <person name="Wasserscheid J."/>
            <person name="Dewar K."/>
            <person name="Wiley G.B."/>
            <person name="Macmil S.L."/>
            <person name="Roe B.A."/>
            <person name="Zeller R.W."/>
            <person name="Hastings K.E."/>
            <person name="Lemaire P."/>
            <person name="Lindquist E."/>
            <person name="Endo T."/>
            <person name="Hotta K."/>
            <person name="Inaba K."/>
        </authorList>
    </citation>
    <scope>NUCLEOTIDE SEQUENCE [LARGE SCALE GENOMIC DNA]</scope>
    <source>
        <strain evidence="7">wild type</strain>
    </source>
</reference>
<dbReference type="STRING" id="7719.ENSCINP00000010682"/>
<reference evidence="7" key="4">
    <citation type="submission" date="2025-09" db="UniProtKB">
        <authorList>
            <consortium name="Ensembl"/>
        </authorList>
    </citation>
    <scope>IDENTIFICATION</scope>
</reference>
<accession>F7B704</accession>
<dbReference type="InterPro" id="IPR011990">
    <property type="entry name" value="TPR-like_helical_dom_sf"/>
</dbReference>
<keyword evidence="2" id="KW-0963">Cytoplasm</keyword>
<feature type="transmembrane region" description="Helical" evidence="6">
    <location>
        <begin position="167"/>
        <end position="190"/>
    </location>
</feature>
<keyword evidence="6" id="KW-0472">Membrane</keyword>
<keyword evidence="6" id="KW-1133">Transmembrane helix</keyword>
<dbReference type="OMA" id="ERGNDCM"/>
<sequence>MTTDSSSSAASRKLKGNTCMKEAKYIEAIVEYSEGIMIDPSNAVMYSNRSLAFLKMDQYFYSMKDAEVTIRLVPDWPKGYYRKGQAEEGAKMFDLAIISYQAGLKACKNDLVLETALAEAQRKYYLDLDNRKKRLKKYCVVASVFGTLIVIADMMGKPRHSFIKYPWMRFTLISIAGVIGYMFASFLISLEKSRRSSLLQPPPELMQGGEKPRDPTFLTPASSSQSQSVGDSTLPHSKKE</sequence>
<evidence type="ECO:0000256" key="6">
    <source>
        <dbReference type="SAM" id="Phobius"/>
    </source>
</evidence>
<accession>A0A1W2WB65</accession>
<reference evidence="7" key="3">
    <citation type="submission" date="2025-08" db="UniProtKB">
        <authorList>
            <consortium name="Ensembl"/>
        </authorList>
    </citation>
    <scope>IDENTIFICATION</scope>
</reference>
<dbReference type="InParanoid" id="F7B704"/>